<dbReference type="AlphaFoldDB" id="A0A916XTW5"/>
<evidence type="ECO:0000259" key="10">
    <source>
        <dbReference type="Pfam" id="PF01479"/>
    </source>
</evidence>
<dbReference type="InterPro" id="IPR018496">
    <property type="entry name" value="PsdUridine_synth_RsuA/RluB_CS"/>
</dbReference>
<comment type="function">
    <text evidence="6">Responsible for synthesis of pseudouridine from uracil-516 in 16S ribosomal RNA.</text>
</comment>
<evidence type="ECO:0000313" key="12">
    <source>
        <dbReference type="Proteomes" id="UP000613160"/>
    </source>
</evidence>
<dbReference type="PANTHER" id="PTHR47683">
    <property type="entry name" value="PSEUDOURIDINE SYNTHASE FAMILY PROTEIN-RELATED"/>
    <property type="match status" value="1"/>
</dbReference>
<evidence type="ECO:0000256" key="4">
    <source>
        <dbReference type="ARBA" id="ARBA00023235"/>
    </source>
</evidence>
<dbReference type="GO" id="GO:0000455">
    <property type="term" value="P:enzyme-directed rRNA pseudouridine synthesis"/>
    <property type="evidence" value="ECO:0007669"/>
    <property type="project" value="UniProtKB-ARBA"/>
</dbReference>
<reference evidence="11" key="2">
    <citation type="submission" date="2020-09" db="EMBL/GenBank/DDBJ databases">
        <authorList>
            <person name="Sun Q."/>
            <person name="Zhou Y."/>
        </authorList>
    </citation>
    <scope>NUCLEOTIDE SEQUENCE</scope>
    <source>
        <strain evidence="11">CGMCC 1.15493</strain>
    </source>
</reference>
<dbReference type="NCBIfam" id="TIGR00093">
    <property type="entry name" value="pseudouridine synthase"/>
    <property type="match status" value="1"/>
</dbReference>
<dbReference type="Pfam" id="PF01479">
    <property type="entry name" value="S4"/>
    <property type="match status" value="1"/>
</dbReference>
<reference evidence="11" key="1">
    <citation type="journal article" date="2014" name="Int. J. Syst. Evol. Microbiol.">
        <title>Complete genome sequence of Corynebacterium casei LMG S-19264T (=DSM 44701T), isolated from a smear-ripened cheese.</title>
        <authorList>
            <consortium name="US DOE Joint Genome Institute (JGI-PGF)"/>
            <person name="Walter F."/>
            <person name="Albersmeier A."/>
            <person name="Kalinowski J."/>
            <person name="Ruckert C."/>
        </authorList>
    </citation>
    <scope>NUCLEOTIDE SEQUENCE</scope>
    <source>
        <strain evidence="11">CGMCC 1.15493</strain>
    </source>
</reference>
<evidence type="ECO:0000256" key="3">
    <source>
        <dbReference type="ARBA" id="ARBA00022884"/>
    </source>
</evidence>
<dbReference type="Pfam" id="PF00849">
    <property type="entry name" value="PseudoU_synth_2"/>
    <property type="match status" value="1"/>
</dbReference>
<dbReference type="GO" id="GO:0003723">
    <property type="term" value="F:RNA binding"/>
    <property type="evidence" value="ECO:0007669"/>
    <property type="project" value="UniProtKB-KW"/>
</dbReference>
<dbReference type="GO" id="GO:0160136">
    <property type="term" value="F:16S rRNA pseudouridine(516) synthase activity"/>
    <property type="evidence" value="ECO:0007669"/>
    <property type="project" value="UniProtKB-EC"/>
</dbReference>
<dbReference type="InterPro" id="IPR020094">
    <property type="entry name" value="TruA/RsuA/RluB/E/F_N"/>
</dbReference>
<evidence type="ECO:0000256" key="8">
    <source>
        <dbReference type="RuleBase" id="RU003887"/>
    </source>
</evidence>
<dbReference type="EMBL" id="BMJJ01000002">
    <property type="protein sequence ID" value="GGD08394.1"/>
    <property type="molecule type" value="Genomic_DNA"/>
</dbReference>
<proteinExistence type="inferred from homology"/>
<evidence type="ECO:0000256" key="6">
    <source>
        <dbReference type="ARBA" id="ARBA00037590"/>
    </source>
</evidence>
<dbReference type="Proteomes" id="UP000613160">
    <property type="component" value="Unassembled WGS sequence"/>
</dbReference>
<dbReference type="InterPro" id="IPR000748">
    <property type="entry name" value="PsdUridine_synth_RsuA/RluB/E/F"/>
</dbReference>
<dbReference type="SUPFAM" id="SSF55174">
    <property type="entry name" value="Alpha-L RNA-binding motif"/>
    <property type="match status" value="1"/>
</dbReference>
<dbReference type="Gene3D" id="3.30.70.1560">
    <property type="entry name" value="Alpha-L RNA-binding motif"/>
    <property type="match status" value="1"/>
</dbReference>
<evidence type="ECO:0000256" key="2">
    <source>
        <dbReference type="ARBA" id="ARBA00008348"/>
    </source>
</evidence>
<dbReference type="InterPro" id="IPR050343">
    <property type="entry name" value="RsuA_PseudoU_synthase"/>
</dbReference>
<dbReference type="Gene3D" id="3.30.70.580">
    <property type="entry name" value="Pseudouridine synthase I, catalytic domain, N-terminal subdomain"/>
    <property type="match status" value="1"/>
</dbReference>
<dbReference type="PANTHER" id="PTHR47683:SF4">
    <property type="entry name" value="PSEUDOURIDINE SYNTHASE"/>
    <property type="match status" value="1"/>
</dbReference>
<dbReference type="InterPro" id="IPR002942">
    <property type="entry name" value="S4_RNA-bd"/>
</dbReference>
<dbReference type="InterPro" id="IPR036986">
    <property type="entry name" value="S4_RNA-bd_sf"/>
</dbReference>
<dbReference type="PROSITE" id="PS50889">
    <property type="entry name" value="S4"/>
    <property type="match status" value="1"/>
</dbReference>
<dbReference type="CDD" id="cd02553">
    <property type="entry name" value="PseudoU_synth_RsuA"/>
    <property type="match status" value="1"/>
</dbReference>
<dbReference type="RefSeq" id="WP_188849806.1">
    <property type="nucleotide sequence ID" value="NZ_BMJJ01000002.1"/>
</dbReference>
<evidence type="ECO:0000259" key="9">
    <source>
        <dbReference type="Pfam" id="PF00849"/>
    </source>
</evidence>
<protein>
    <recommendedName>
        <fullName evidence="8">Pseudouridine synthase</fullName>
        <ecNumber evidence="8">5.4.99.-</ecNumber>
    </recommendedName>
</protein>
<dbReference type="GO" id="GO:0005829">
    <property type="term" value="C:cytosol"/>
    <property type="evidence" value="ECO:0007669"/>
    <property type="project" value="UniProtKB-ARBA"/>
</dbReference>
<feature type="domain" description="Pseudouridine synthase RsuA/RluA-like" evidence="9">
    <location>
        <begin position="66"/>
        <end position="198"/>
    </location>
</feature>
<feature type="domain" description="RNA-binding S4" evidence="10">
    <location>
        <begin position="1"/>
        <end position="41"/>
    </location>
</feature>
<keyword evidence="3 7" id="KW-0694">RNA-binding</keyword>
<keyword evidence="12" id="KW-1185">Reference proteome</keyword>
<comment type="similarity">
    <text evidence="2 8">Belongs to the pseudouridine synthase RsuA family.</text>
</comment>
<evidence type="ECO:0000256" key="1">
    <source>
        <dbReference type="ARBA" id="ARBA00000073"/>
    </source>
</evidence>
<dbReference type="SUPFAM" id="SSF55120">
    <property type="entry name" value="Pseudouridine synthase"/>
    <property type="match status" value="1"/>
</dbReference>
<dbReference type="InterPro" id="IPR042092">
    <property type="entry name" value="PsdUridine_s_RsuA/RluB/E/F_cat"/>
</dbReference>
<organism evidence="11 12">
    <name type="scientific">Aureimonas glaciei</name>
    <dbReference type="NCBI Taxonomy" id="1776957"/>
    <lineage>
        <taxon>Bacteria</taxon>
        <taxon>Pseudomonadati</taxon>
        <taxon>Pseudomonadota</taxon>
        <taxon>Alphaproteobacteria</taxon>
        <taxon>Hyphomicrobiales</taxon>
        <taxon>Aurantimonadaceae</taxon>
        <taxon>Aureimonas</taxon>
    </lineage>
</organism>
<evidence type="ECO:0000256" key="5">
    <source>
        <dbReference type="ARBA" id="ARBA00036749"/>
    </source>
</evidence>
<dbReference type="CDD" id="cd00165">
    <property type="entry name" value="S4"/>
    <property type="match status" value="1"/>
</dbReference>
<comment type="caution">
    <text evidence="11">The sequence shown here is derived from an EMBL/GenBank/DDBJ whole genome shotgun (WGS) entry which is preliminary data.</text>
</comment>
<evidence type="ECO:0000313" key="11">
    <source>
        <dbReference type="EMBL" id="GGD08394.1"/>
    </source>
</evidence>
<gene>
    <name evidence="11" type="ORF">GCM10011335_09080</name>
</gene>
<dbReference type="InterPro" id="IPR006145">
    <property type="entry name" value="PsdUridine_synth_RsuA/RluA"/>
</dbReference>
<name>A0A916XTW5_9HYPH</name>
<comment type="catalytic activity">
    <reaction evidence="1">
        <text>a uridine in RNA = a pseudouridine in RNA</text>
        <dbReference type="Rhea" id="RHEA:48348"/>
        <dbReference type="Rhea" id="RHEA-COMP:12068"/>
        <dbReference type="Rhea" id="RHEA-COMP:12069"/>
        <dbReference type="ChEBI" id="CHEBI:65314"/>
        <dbReference type="ChEBI" id="CHEBI:65315"/>
    </reaction>
</comment>
<dbReference type="InterPro" id="IPR020103">
    <property type="entry name" value="PsdUridine_synth_cat_dom_sf"/>
</dbReference>
<dbReference type="FunFam" id="3.30.70.1560:FF:000001">
    <property type="entry name" value="Pseudouridine synthase"/>
    <property type="match status" value="1"/>
</dbReference>
<accession>A0A916XTW5</accession>
<sequence>MRLDRLLANMGYGSRREIQMLARNGRILLDGAPVEDAEKRIALSPDLAARMVVDSEPLDPIPGMALLLHKPLGVTCSHKEAGPLVYGLLPPRWRRRDPAISTIGRLDKETSGLLLLTDDGALLHRVISPKNHVPKRYVVTLDRPLAGTEAAIFAAGTLMLDGEDKPLLPAEMEVLSPTEATITLTEGRYHQVRRMFAAVGNHVVALHRDRMGGLGLGDLEPGAFRLLGPEDLALVLPPAPAASPKV</sequence>
<dbReference type="Gene3D" id="3.10.290.10">
    <property type="entry name" value="RNA-binding S4 domain"/>
    <property type="match status" value="1"/>
</dbReference>
<dbReference type="PROSITE" id="PS01149">
    <property type="entry name" value="PSI_RSU"/>
    <property type="match status" value="1"/>
</dbReference>
<comment type="catalytic activity">
    <reaction evidence="5">
        <text>uridine(516) in 16S rRNA = pseudouridine(516) in 16S rRNA</text>
        <dbReference type="Rhea" id="RHEA:38867"/>
        <dbReference type="Rhea" id="RHEA-COMP:10089"/>
        <dbReference type="Rhea" id="RHEA-COMP:10090"/>
        <dbReference type="ChEBI" id="CHEBI:65314"/>
        <dbReference type="ChEBI" id="CHEBI:65315"/>
        <dbReference type="EC" id="5.4.99.19"/>
    </reaction>
</comment>
<evidence type="ECO:0000256" key="7">
    <source>
        <dbReference type="PROSITE-ProRule" id="PRU00182"/>
    </source>
</evidence>
<keyword evidence="4 8" id="KW-0413">Isomerase</keyword>
<dbReference type="EC" id="5.4.99.-" evidence="8"/>